<dbReference type="AlphaFoldDB" id="A0A261SIX5"/>
<name>A0A261SIX5_9BORD</name>
<accession>A0A261SIX5</accession>
<reference evidence="3" key="1">
    <citation type="submission" date="2017-05" db="EMBL/GenBank/DDBJ databases">
        <title>Complete and WGS of Bordetella genogroups.</title>
        <authorList>
            <person name="Spilker T."/>
            <person name="Lipuma J."/>
        </authorList>
    </citation>
    <scope>NUCLEOTIDE SEQUENCE [LARGE SCALE GENOMIC DNA]</scope>
    <source>
        <strain evidence="3">AU16122</strain>
    </source>
</reference>
<evidence type="ECO:0000313" key="2">
    <source>
        <dbReference type="EMBL" id="OZI36991.1"/>
    </source>
</evidence>
<evidence type="ECO:0000256" key="1">
    <source>
        <dbReference type="SAM" id="Phobius"/>
    </source>
</evidence>
<dbReference type="OrthoDB" id="8688153at2"/>
<feature type="transmembrane region" description="Helical" evidence="1">
    <location>
        <begin position="26"/>
        <end position="45"/>
    </location>
</feature>
<keyword evidence="1" id="KW-1133">Transmembrane helix</keyword>
<dbReference type="NCBIfam" id="NF045611">
    <property type="entry name" value="small_CydP"/>
    <property type="match status" value="1"/>
</dbReference>
<organism evidence="2 3">
    <name type="scientific">Bordetella genomosp. 10</name>
    <dbReference type="NCBI Taxonomy" id="1416804"/>
    <lineage>
        <taxon>Bacteria</taxon>
        <taxon>Pseudomonadati</taxon>
        <taxon>Pseudomonadota</taxon>
        <taxon>Betaproteobacteria</taxon>
        <taxon>Burkholderiales</taxon>
        <taxon>Alcaligenaceae</taxon>
        <taxon>Bordetella</taxon>
    </lineage>
</organism>
<dbReference type="InterPro" id="IPR054636">
    <property type="entry name" value="CydP"/>
</dbReference>
<sequence>MSRKRCPSILARAGAFGRAHPTAREVALVVIVKLTLLVVLQLLFFSNPQKNASFGANQVSAALVGSPTQPSETGHDR</sequence>
<dbReference type="RefSeq" id="WP_094851098.1">
    <property type="nucleotide sequence ID" value="NZ_NEVM01000001.1"/>
</dbReference>
<dbReference type="Proteomes" id="UP000216020">
    <property type="component" value="Unassembled WGS sequence"/>
</dbReference>
<keyword evidence="1" id="KW-0812">Transmembrane</keyword>
<evidence type="ECO:0000313" key="3">
    <source>
        <dbReference type="Proteomes" id="UP000216020"/>
    </source>
</evidence>
<proteinExistence type="predicted"/>
<keyword evidence="1" id="KW-0472">Membrane</keyword>
<dbReference type="EMBL" id="NEVM01000001">
    <property type="protein sequence ID" value="OZI36991.1"/>
    <property type="molecule type" value="Genomic_DNA"/>
</dbReference>
<keyword evidence="3" id="KW-1185">Reference proteome</keyword>
<gene>
    <name evidence="2" type="ORF">CAL29_00680</name>
</gene>
<comment type="caution">
    <text evidence="2">The sequence shown here is derived from an EMBL/GenBank/DDBJ whole genome shotgun (WGS) entry which is preliminary data.</text>
</comment>
<protein>
    <submittedName>
        <fullName evidence="2">Uncharacterized protein</fullName>
    </submittedName>
</protein>